<protein>
    <recommendedName>
        <fullName evidence="7">Aminotransferase</fullName>
        <ecNumber evidence="7">2.6.1.-</ecNumber>
    </recommendedName>
</protein>
<name>A0A1G6ZUE3_9RHOB</name>
<dbReference type="InterPro" id="IPR004838">
    <property type="entry name" value="NHTrfase_class1_PyrdxlP-BS"/>
</dbReference>
<evidence type="ECO:0000313" key="9">
    <source>
        <dbReference type="EMBL" id="SDE06404.1"/>
    </source>
</evidence>
<comment type="similarity">
    <text evidence="2 7">Belongs to the class-I pyridoxal-phosphate-dependent aminotransferase family.</text>
</comment>
<dbReference type="AlphaFoldDB" id="A0A1G6ZUE3"/>
<dbReference type="GO" id="GO:0030170">
    <property type="term" value="F:pyridoxal phosphate binding"/>
    <property type="evidence" value="ECO:0007669"/>
    <property type="project" value="InterPro"/>
</dbReference>
<dbReference type="InterPro" id="IPR015421">
    <property type="entry name" value="PyrdxlP-dep_Trfase_major"/>
</dbReference>
<dbReference type="STRING" id="521013.SAMN04488567_0689"/>
<evidence type="ECO:0000256" key="2">
    <source>
        <dbReference type="ARBA" id="ARBA00007441"/>
    </source>
</evidence>
<dbReference type="CDD" id="cd00609">
    <property type="entry name" value="AAT_like"/>
    <property type="match status" value="1"/>
</dbReference>
<dbReference type="GO" id="GO:0004069">
    <property type="term" value="F:L-aspartate:2-oxoglutarate aminotransferase activity"/>
    <property type="evidence" value="ECO:0007669"/>
    <property type="project" value="UniProtKB-EC"/>
</dbReference>
<dbReference type="Proteomes" id="UP000198922">
    <property type="component" value="Unassembled WGS sequence"/>
</dbReference>
<keyword evidence="5" id="KW-0663">Pyridoxal phosphate</keyword>
<dbReference type="InterPro" id="IPR004839">
    <property type="entry name" value="Aminotransferase_I/II_large"/>
</dbReference>
<dbReference type="Pfam" id="PF00155">
    <property type="entry name" value="Aminotran_1_2"/>
    <property type="match status" value="1"/>
</dbReference>
<comment type="cofactor">
    <cofactor evidence="1 7">
        <name>pyridoxal 5'-phosphate</name>
        <dbReference type="ChEBI" id="CHEBI:597326"/>
    </cofactor>
</comment>
<sequence length="398" mass="42287">MTLSHRITHITAGGPDGWDLFRKARRMVAAGRPVIELTIGEHDIRTDPEILQAMDRAARGGHTGYAAVPGTPELRAEIARRLTERTGVPTGPENVLVVPGGQAGLFAAHHATCDEGDGALYIDPYYATYPGTVRAVGAVALPVAARAEDGFLPRTEDIEAEIAGFDGRVRSLLINTPNNPTGAVYPREALEALGALCAEHGLWLISDEVYDTQLWDGAHLSPRALPGLADRTLVVGSLSKSHAMTGSRVGWVAGPEDVIAAMENLATHTTYGIPGFVQDAGLHALQLGAEFEAKVAAPFRRRREIAARLVAEQEVVRALPMQGAMYAMLDIRATGLSGEAFADALLEQEGIAVMPGESFGRAAAGHVRVALTVEDDRFEEALSRLLRFAAAKSAGRAA</sequence>
<dbReference type="SUPFAM" id="SSF53383">
    <property type="entry name" value="PLP-dependent transferases"/>
    <property type="match status" value="1"/>
</dbReference>
<dbReference type="EC" id="2.6.1.-" evidence="7"/>
<feature type="domain" description="Aminotransferase class I/classII large" evidence="8">
    <location>
        <begin position="33"/>
        <end position="385"/>
    </location>
</feature>
<keyword evidence="10" id="KW-1185">Reference proteome</keyword>
<dbReference type="RefSeq" id="WP_090109334.1">
    <property type="nucleotide sequence ID" value="NZ_FNAT01000001.1"/>
</dbReference>
<dbReference type="PROSITE" id="PS00105">
    <property type="entry name" value="AA_TRANSFER_CLASS_1"/>
    <property type="match status" value="1"/>
</dbReference>
<evidence type="ECO:0000256" key="4">
    <source>
        <dbReference type="ARBA" id="ARBA00022679"/>
    </source>
</evidence>
<evidence type="ECO:0000256" key="3">
    <source>
        <dbReference type="ARBA" id="ARBA00022576"/>
    </source>
</evidence>
<evidence type="ECO:0000259" key="8">
    <source>
        <dbReference type="Pfam" id="PF00155"/>
    </source>
</evidence>
<dbReference type="PANTHER" id="PTHR46383:SF1">
    <property type="entry name" value="ASPARTATE AMINOTRANSFERASE"/>
    <property type="match status" value="1"/>
</dbReference>
<evidence type="ECO:0000256" key="1">
    <source>
        <dbReference type="ARBA" id="ARBA00001933"/>
    </source>
</evidence>
<dbReference type="Gene3D" id="3.40.640.10">
    <property type="entry name" value="Type I PLP-dependent aspartate aminotransferase-like (Major domain)"/>
    <property type="match status" value="1"/>
</dbReference>
<evidence type="ECO:0000256" key="7">
    <source>
        <dbReference type="RuleBase" id="RU000481"/>
    </source>
</evidence>
<gene>
    <name evidence="9" type="ORF">SAMN04488567_0689</name>
</gene>
<proteinExistence type="inferred from homology"/>
<reference evidence="10" key="1">
    <citation type="submission" date="2016-10" db="EMBL/GenBank/DDBJ databases">
        <authorList>
            <person name="Varghese N."/>
            <person name="Submissions S."/>
        </authorList>
    </citation>
    <scope>NUCLEOTIDE SEQUENCE [LARGE SCALE GENOMIC DNA]</scope>
    <source>
        <strain evidence="10">DSM 21424</strain>
    </source>
</reference>
<evidence type="ECO:0000256" key="6">
    <source>
        <dbReference type="ARBA" id="ARBA00049185"/>
    </source>
</evidence>
<evidence type="ECO:0000256" key="5">
    <source>
        <dbReference type="ARBA" id="ARBA00022898"/>
    </source>
</evidence>
<organism evidence="9 10">
    <name type="scientific">Limimaricola pyoseonensis</name>
    <dbReference type="NCBI Taxonomy" id="521013"/>
    <lineage>
        <taxon>Bacteria</taxon>
        <taxon>Pseudomonadati</taxon>
        <taxon>Pseudomonadota</taxon>
        <taxon>Alphaproteobacteria</taxon>
        <taxon>Rhodobacterales</taxon>
        <taxon>Paracoccaceae</taxon>
        <taxon>Limimaricola</taxon>
    </lineage>
</organism>
<dbReference type="PANTHER" id="PTHR46383">
    <property type="entry name" value="ASPARTATE AMINOTRANSFERASE"/>
    <property type="match status" value="1"/>
</dbReference>
<comment type="catalytic activity">
    <reaction evidence="6">
        <text>L-aspartate + 2-oxoglutarate = oxaloacetate + L-glutamate</text>
        <dbReference type="Rhea" id="RHEA:21824"/>
        <dbReference type="ChEBI" id="CHEBI:16452"/>
        <dbReference type="ChEBI" id="CHEBI:16810"/>
        <dbReference type="ChEBI" id="CHEBI:29985"/>
        <dbReference type="ChEBI" id="CHEBI:29991"/>
        <dbReference type="EC" id="2.6.1.1"/>
    </reaction>
</comment>
<evidence type="ECO:0000313" key="10">
    <source>
        <dbReference type="Proteomes" id="UP000198922"/>
    </source>
</evidence>
<dbReference type="InterPro" id="IPR050596">
    <property type="entry name" value="AspAT/PAT-like"/>
</dbReference>
<keyword evidence="9" id="KW-0670">Pyruvate</keyword>
<keyword evidence="4 7" id="KW-0808">Transferase</keyword>
<dbReference type="InterPro" id="IPR015424">
    <property type="entry name" value="PyrdxlP-dep_Trfase"/>
</dbReference>
<dbReference type="EMBL" id="FNAT01000001">
    <property type="protein sequence ID" value="SDE06404.1"/>
    <property type="molecule type" value="Genomic_DNA"/>
</dbReference>
<keyword evidence="3 7" id="KW-0032">Aminotransferase</keyword>
<dbReference type="OrthoDB" id="9763453at2"/>
<dbReference type="GO" id="GO:0006520">
    <property type="term" value="P:amino acid metabolic process"/>
    <property type="evidence" value="ECO:0007669"/>
    <property type="project" value="InterPro"/>
</dbReference>
<accession>A0A1G6ZUE3</accession>